<gene>
    <name evidence="3" type="ORF">BN1204_010990</name>
    <name evidence="2" type="ORF">NCLIV_010990</name>
</gene>
<evidence type="ECO:0008006" key="5">
    <source>
        <dbReference type="Google" id="ProtNLM"/>
    </source>
</evidence>
<dbReference type="EMBL" id="FR823384">
    <property type="protein sequence ID" value="CBZ50631.1"/>
    <property type="molecule type" value="Genomic_DNA"/>
</dbReference>
<evidence type="ECO:0000313" key="3">
    <source>
        <dbReference type="EMBL" id="CEL65243.1"/>
    </source>
</evidence>
<dbReference type="OMA" id="RYDACKS"/>
<evidence type="ECO:0000313" key="2">
    <source>
        <dbReference type="EMBL" id="CBZ50631.1"/>
    </source>
</evidence>
<dbReference type="InParanoid" id="F0VAE2"/>
<dbReference type="RefSeq" id="XP_003880664.1">
    <property type="nucleotide sequence ID" value="XM_003880615.1"/>
</dbReference>
<reference evidence="4" key="3">
    <citation type="journal article" date="2012" name="PLoS Pathog.">
        <title>Comparative genomics of the apicomplexan parasites Toxoplasma gondii and Neospora caninum: Coccidia differing in host range and transmission strategy.</title>
        <authorList>
            <person name="Reid A.J."/>
            <person name="Vermont S.J."/>
            <person name="Cotton J.A."/>
            <person name="Harris D."/>
            <person name="Hill-Cawthorne G.A."/>
            <person name="Konen-Waisman S."/>
            <person name="Latham S.M."/>
            <person name="Mourier T."/>
            <person name="Norton R."/>
            <person name="Quail M.A."/>
            <person name="Sanders M."/>
            <person name="Shanmugam D."/>
            <person name="Sohal A."/>
            <person name="Wasmuth J.D."/>
            <person name="Brunk B."/>
            <person name="Grigg M.E."/>
            <person name="Howard J.C."/>
            <person name="Parkinson J."/>
            <person name="Roos D.S."/>
            <person name="Trees A.J."/>
            <person name="Berriman M."/>
            <person name="Pain A."/>
            <person name="Wastling J.M."/>
        </authorList>
    </citation>
    <scope>NUCLEOTIDE SEQUENCE [LARGE SCALE GENOMIC DNA]</scope>
    <source>
        <strain evidence="4">Liverpool</strain>
    </source>
</reference>
<feature type="chain" id="PRO_5007655045" description="Transmembrane protein" evidence="1">
    <location>
        <begin position="20"/>
        <end position="190"/>
    </location>
</feature>
<evidence type="ECO:0000313" key="4">
    <source>
        <dbReference type="Proteomes" id="UP000007494"/>
    </source>
</evidence>
<evidence type="ECO:0000256" key="1">
    <source>
        <dbReference type="SAM" id="SignalP"/>
    </source>
</evidence>
<name>F0VAE2_NEOCL</name>
<feature type="signal peptide" evidence="1">
    <location>
        <begin position="1"/>
        <end position="19"/>
    </location>
</feature>
<dbReference type="Proteomes" id="UP000007494">
    <property type="component" value="Chromosome IV"/>
</dbReference>
<dbReference type="OrthoDB" id="329782at2759"/>
<dbReference type="eggNOG" id="ENOG502QYAG">
    <property type="taxonomic scope" value="Eukaryota"/>
</dbReference>
<sequence>MSLLVVLGVLLLSTITGEGYTSPWSTCNSHLEDESSAPYQRISEAIDRAVRDRKECPATEEDRQVLRFCLGVGYLIECIRDNPAVEGQGFARSDETDRSRITKLCSDQLSASDPPEYRRVGSLSVTEVACTHALRKFGLHRRGGIRYDACKSYENWSVADYFPEGSCTITLIALGVTAVVLLSDSLTKFL</sequence>
<dbReference type="VEuPathDB" id="ToxoDB:NCLIV_010990"/>
<reference evidence="2" key="1">
    <citation type="submission" date="2011-02" db="EMBL/GenBank/DDBJ databases">
        <authorList>
            <person name="Aslett M."/>
        </authorList>
    </citation>
    <scope>NUCLEOTIDE SEQUENCE</scope>
    <source>
        <strain evidence="2">Liverpool</strain>
    </source>
</reference>
<reference evidence="2" key="2">
    <citation type="submission" date="2011-03" db="EMBL/GenBank/DDBJ databases">
        <title>Comparative genomics and transcriptomics of Neospora caninum and Toxoplasma gondii.</title>
        <authorList>
            <person name="Reid A.J."/>
            <person name="Sohal A."/>
            <person name="Harris D."/>
            <person name="Quail M."/>
            <person name="Sanders M."/>
            <person name="Berriman M."/>
            <person name="Wastling J.M."/>
            <person name="Pain A."/>
        </authorList>
    </citation>
    <scope>NUCLEOTIDE SEQUENCE</scope>
    <source>
        <strain evidence="2">Liverpool</strain>
    </source>
</reference>
<accession>F0VAE2</accession>
<organism evidence="2 4">
    <name type="scientific">Neospora caninum (strain Liverpool)</name>
    <dbReference type="NCBI Taxonomy" id="572307"/>
    <lineage>
        <taxon>Eukaryota</taxon>
        <taxon>Sar</taxon>
        <taxon>Alveolata</taxon>
        <taxon>Apicomplexa</taxon>
        <taxon>Conoidasida</taxon>
        <taxon>Coccidia</taxon>
        <taxon>Eucoccidiorida</taxon>
        <taxon>Eimeriorina</taxon>
        <taxon>Sarcocystidae</taxon>
        <taxon>Neospora</taxon>
    </lineage>
</organism>
<keyword evidence="1" id="KW-0732">Signal</keyword>
<reference evidence="3" key="4">
    <citation type="journal article" date="2015" name="PLoS ONE">
        <title>Comprehensive Evaluation of Toxoplasma gondii VEG and Neospora caninum LIV Genomes with Tachyzoite Stage Transcriptome and Proteome Defines Novel Transcript Features.</title>
        <authorList>
            <person name="Ramaprasad A."/>
            <person name="Mourier T."/>
            <person name="Naeem R."/>
            <person name="Malas T.B."/>
            <person name="Moussa E."/>
            <person name="Panigrahi A."/>
            <person name="Vermont S.J."/>
            <person name="Otto T.D."/>
            <person name="Wastling J."/>
            <person name="Pain A."/>
        </authorList>
    </citation>
    <scope>NUCLEOTIDE SEQUENCE</scope>
    <source>
        <strain evidence="3">Liverpool</strain>
    </source>
</reference>
<keyword evidence="4" id="KW-1185">Reference proteome</keyword>
<dbReference type="GeneID" id="13441660"/>
<dbReference type="AlphaFoldDB" id="F0VAE2"/>
<dbReference type="EMBL" id="LN714478">
    <property type="protein sequence ID" value="CEL65243.1"/>
    <property type="molecule type" value="Genomic_DNA"/>
</dbReference>
<protein>
    <recommendedName>
        <fullName evidence="5">Transmembrane protein</fullName>
    </recommendedName>
</protein>
<proteinExistence type="predicted"/>